<gene>
    <name evidence="1" type="ORF">HMPREF9019_2247</name>
</gene>
<reference evidence="1 2" key="1">
    <citation type="submission" date="2009-12" db="EMBL/GenBank/DDBJ databases">
        <title>Genome Sequence of Prevotella timonensis CRIS 5C-B1.</title>
        <authorList>
            <person name="Durkin A.S."/>
            <person name="Madupu R."/>
            <person name="Torralba M."/>
            <person name="Methe B."/>
            <person name="Sutton G."/>
            <person name="Strausberg R.L."/>
            <person name="Nelson K.E."/>
        </authorList>
    </citation>
    <scope>NUCLEOTIDE SEQUENCE [LARGE SCALE GENOMIC DNA]</scope>
    <source>
        <strain evidence="1 2">CRIS 5C-B1</strain>
    </source>
</reference>
<organism evidence="1 2">
    <name type="scientific">Hoylesella timonensis CRIS 5C-B1</name>
    <dbReference type="NCBI Taxonomy" id="679189"/>
    <lineage>
        <taxon>Bacteria</taxon>
        <taxon>Pseudomonadati</taxon>
        <taxon>Bacteroidota</taxon>
        <taxon>Bacteroidia</taxon>
        <taxon>Bacteroidales</taxon>
        <taxon>Prevotellaceae</taxon>
        <taxon>Hoylesella</taxon>
    </lineage>
</organism>
<comment type="caution">
    <text evidence="1">The sequence shown here is derived from an EMBL/GenBank/DDBJ whole genome shotgun (WGS) entry which is preliminary data.</text>
</comment>
<evidence type="ECO:0000313" key="2">
    <source>
        <dbReference type="Proteomes" id="UP000004001"/>
    </source>
</evidence>
<evidence type="ECO:0000313" key="1">
    <source>
        <dbReference type="EMBL" id="EFA98468.1"/>
    </source>
</evidence>
<sequence length="43" mass="5024">MCFSKFVFDERLRSLSCFVLSLFNYIASKERTVACAKMNLKLI</sequence>
<accession>D1VWW9</accession>
<dbReference type="AlphaFoldDB" id="D1VWW9"/>
<dbReference type="EMBL" id="ADEF01000005">
    <property type="protein sequence ID" value="EFA98468.1"/>
    <property type="molecule type" value="Genomic_DNA"/>
</dbReference>
<proteinExistence type="predicted"/>
<protein>
    <submittedName>
        <fullName evidence="1">Uncharacterized protein</fullName>
    </submittedName>
</protein>
<name>D1VWW9_9BACT</name>
<dbReference type="Proteomes" id="UP000004001">
    <property type="component" value="Unassembled WGS sequence"/>
</dbReference>
<keyword evidence="2" id="KW-1185">Reference proteome</keyword>